<evidence type="ECO:0000256" key="1">
    <source>
        <dbReference type="ARBA" id="ARBA00022801"/>
    </source>
</evidence>
<name>A0A9X2AS68_9GAMM</name>
<dbReference type="SUPFAM" id="SSF51445">
    <property type="entry name" value="(Trans)glycosidases"/>
    <property type="match status" value="1"/>
</dbReference>
<keyword evidence="2" id="KW-0326">Glycosidase</keyword>
<accession>A0A9X2AS68</accession>
<dbReference type="GO" id="GO:0009251">
    <property type="term" value="P:glucan catabolic process"/>
    <property type="evidence" value="ECO:0007669"/>
    <property type="project" value="TreeGrafter"/>
</dbReference>
<gene>
    <name evidence="6" type="ORF">MST27_12590</name>
</gene>
<comment type="caution">
    <text evidence="6">The sequence shown here is derived from an EMBL/GenBank/DDBJ whole genome shotgun (WGS) entry which is preliminary data.</text>
</comment>
<proteinExistence type="predicted"/>
<feature type="signal peptide" evidence="4">
    <location>
        <begin position="1"/>
        <end position="33"/>
    </location>
</feature>
<reference evidence="6" key="1">
    <citation type="submission" date="2022-03" db="EMBL/GenBank/DDBJ databases">
        <title>Pseudomonas marianensis sp. nov., a marine bacterium isolated from deep-sea sediments of the Mariana Trench.</title>
        <authorList>
            <person name="Wei Y."/>
        </authorList>
    </citation>
    <scope>NUCLEOTIDE SEQUENCE</scope>
    <source>
        <strain evidence="6">PS1</strain>
    </source>
</reference>
<evidence type="ECO:0000313" key="6">
    <source>
        <dbReference type="EMBL" id="MCJ0974208.1"/>
    </source>
</evidence>
<evidence type="ECO:0000259" key="5">
    <source>
        <dbReference type="Pfam" id="PF00150"/>
    </source>
</evidence>
<feature type="chain" id="PRO_5040971351" evidence="4">
    <location>
        <begin position="34"/>
        <end position="718"/>
    </location>
</feature>
<dbReference type="EMBL" id="JALGRD010000006">
    <property type="protein sequence ID" value="MCJ0974208.1"/>
    <property type="molecule type" value="Genomic_DNA"/>
</dbReference>
<sequence>MSLRNAGAPGFVLSAALLSALAGFTLLPAPVAAASSTSSTAVTAAATAQVNNFTSSDWLLGTWRKSAGFSIPANAANKAAFTKGAQVRLADGQVRTILAVYFSGAHMSAMLSGAKLNASATGYPHKVTALSSTPTQTSPASPSASAGTAHSSAINNYTNSDWINGVWRKSAGFSIPTNSANAAAFKPGASVKLANGQVRSITAVYTSGQNMSVMLAGSTLSGSLGYPNKLYAAAAASSSGSASPSSPSTPKPAPSTSTGSSSSGSSSSGSSTTAPSNPTPPTSTTPSAPTALTVALNSFNGGDFTFGIYRRAPGISVKDTDANRAAFHKGAKVRFADGQIRTVTLYYRFGGNMTVLLDGGSLDGRTVGFPRTVSVSSTGFSQTTPTGGNAQTGTPAPTNPINLVGINLAGAEFSSGSLPGVYLKHYIYPGDAEFKRYASLNLKLVRLPFRWERLQPKLNQPLNAAELGRLLSTLDLAKKHGMQVILDMHNYYRYHGKLIASNEVPISAFADSWKRIASQVLNHPAVYGYGLMNEPHSTNGKWPAAALAAAKAIRAVDAKRWIYVAGDRWSSAYHWPSYNIQLISDAWMRDPKNNLVYEAHLYLDSDYSGTYANTKAVYDPMTGVNRAKPFVEWLKKYRLRGFIGEHGVPDFSPSAVVAMDNLLKYLGQQCIPSTYWAAGPWWGDYALSLDVKSGKARPQLPVLQKHAANKSCGTIGLY</sequence>
<evidence type="ECO:0000256" key="4">
    <source>
        <dbReference type="SAM" id="SignalP"/>
    </source>
</evidence>
<dbReference type="Gene3D" id="3.20.20.80">
    <property type="entry name" value="Glycosidases"/>
    <property type="match status" value="1"/>
</dbReference>
<dbReference type="PANTHER" id="PTHR34142:SF1">
    <property type="entry name" value="GLYCOSIDE HYDROLASE FAMILY 5 DOMAIN-CONTAINING PROTEIN"/>
    <property type="match status" value="1"/>
</dbReference>
<dbReference type="Pfam" id="PF00150">
    <property type="entry name" value="Cellulase"/>
    <property type="match status" value="1"/>
</dbReference>
<dbReference type="RefSeq" id="WP_243606287.1">
    <property type="nucleotide sequence ID" value="NZ_JALGRD010000006.1"/>
</dbReference>
<evidence type="ECO:0000313" key="7">
    <source>
        <dbReference type="Proteomes" id="UP001139682"/>
    </source>
</evidence>
<dbReference type="PANTHER" id="PTHR34142">
    <property type="entry name" value="ENDO-BETA-1,4-GLUCANASE A"/>
    <property type="match status" value="1"/>
</dbReference>
<organism evidence="6 7">
    <name type="scientific">Stutzerimonas marianensis</name>
    <dbReference type="NCBI Taxonomy" id="2929513"/>
    <lineage>
        <taxon>Bacteria</taxon>
        <taxon>Pseudomonadati</taxon>
        <taxon>Pseudomonadota</taxon>
        <taxon>Gammaproteobacteria</taxon>
        <taxon>Pseudomonadales</taxon>
        <taxon>Pseudomonadaceae</taxon>
        <taxon>Stutzerimonas</taxon>
    </lineage>
</organism>
<dbReference type="AlphaFoldDB" id="A0A9X2AS68"/>
<protein>
    <submittedName>
        <fullName evidence="6">Glycoside hydrolase family 5 protein</fullName>
    </submittedName>
</protein>
<feature type="region of interest" description="Disordered" evidence="3">
    <location>
        <begin position="238"/>
        <end position="289"/>
    </location>
</feature>
<dbReference type="InterPro" id="IPR001547">
    <property type="entry name" value="Glyco_hydro_5"/>
</dbReference>
<keyword evidence="1 6" id="KW-0378">Hydrolase</keyword>
<feature type="domain" description="Glycoside hydrolase family 5" evidence="5">
    <location>
        <begin position="414"/>
        <end position="679"/>
    </location>
</feature>
<evidence type="ECO:0000256" key="3">
    <source>
        <dbReference type="SAM" id="MobiDB-lite"/>
    </source>
</evidence>
<evidence type="ECO:0000256" key="2">
    <source>
        <dbReference type="ARBA" id="ARBA00023295"/>
    </source>
</evidence>
<dbReference type="GO" id="GO:0004553">
    <property type="term" value="F:hydrolase activity, hydrolyzing O-glycosyl compounds"/>
    <property type="evidence" value="ECO:0007669"/>
    <property type="project" value="InterPro"/>
</dbReference>
<dbReference type="InterPro" id="IPR017853">
    <property type="entry name" value="GH"/>
</dbReference>
<keyword evidence="4" id="KW-0732">Signal</keyword>
<keyword evidence="7" id="KW-1185">Reference proteome</keyword>
<feature type="compositionally biased region" description="Low complexity" evidence="3">
    <location>
        <begin position="254"/>
        <end position="276"/>
    </location>
</feature>
<dbReference type="Proteomes" id="UP001139682">
    <property type="component" value="Unassembled WGS sequence"/>
</dbReference>
<feature type="region of interest" description="Disordered" evidence="3">
    <location>
        <begin position="130"/>
        <end position="150"/>
    </location>
</feature>